<reference evidence="4" key="1">
    <citation type="submission" date="2022-06" db="EMBL/GenBank/DDBJ databases">
        <authorList>
            <person name="Dietemann V."/>
            <person name="Ory F."/>
            <person name="Dainat B."/>
            <person name="Oberhansli S."/>
        </authorList>
    </citation>
    <scope>NUCLEOTIDE SEQUENCE</scope>
    <source>
        <strain evidence="4">Ena-SAMPLE-TAB-26-04-2022-14:26:32:270-5432</strain>
    </source>
</reference>
<dbReference type="EMBL" id="CALYLO010000005">
    <property type="protein sequence ID" value="CAH8246342.1"/>
    <property type="molecule type" value="Genomic_DNA"/>
</dbReference>
<dbReference type="EMBL" id="CALYLO010000018">
    <property type="protein sequence ID" value="CAH8249698.1"/>
    <property type="molecule type" value="Genomic_DNA"/>
</dbReference>
<dbReference type="RefSeq" id="WP_213431367.1">
    <property type="nucleotide sequence ID" value="NZ_AP031286.1"/>
</dbReference>
<evidence type="ECO:0000313" key="4">
    <source>
        <dbReference type="EMBL" id="CAH8249824.1"/>
    </source>
</evidence>
<dbReference type="Proteomes" id="UP001154322">
    <property type="component" value="Unassembled WGS sequence"/>
</dbReference>
<proteinExistence type="predicted"/>
<accession>A0ABN8UF08</accession>
<dbReference type="InterPro" id="IPR009363">
    <property type="entry name" value="Phage_Mu_Gp16"/>
</dbReference>
<gene>
    <name evidence="1" type="ORF">WJ0W_003577</name>
    <name evidence="2" type="ORF">WJ0W_005319</name>
    <name evidence="3" type="ORF">WJ0W_006882</name>
    <name evidence="4" type="ORF">WJ0W_007008</name>
</gene>
<sequence length="135" mass="15258">MDKITYPQIKNIFGLARQARMNNDELHDLVLTMTGSESIKALSKAQGIKVIERLNQMLGKAKPSSRATPNQIWQINKLAEELGWKSDPRRLRRFLEKQQGVSHTSYLSPAQASKVIEALKAMKRRGGVESNARRS</sequence>
<dbReference type="EMBL" id="CALYLO010000009">
    <property type="protein sequence ID" value="CAH8248064.1"/>
    <property type="molecule type" value="Genomic_DNA"/>
</dbReference>
<protein>
    <submittedName>
        <fullName evidence="4">Regulatory protein GemA</fullName>
    </submittedName>
</protein>
<evidence type="ECO:0000313" key="3">
    <source>
        <dbReference type="EMBL" id="CAH8249698.1"/>
    </source>
</evidence>
<evidence type="ECO:0000313" key="5">
    <source>
        <dbReference type="Proteomes" id="UP001154322"/>
    </source>
</evidence>
<keyword evidence="5" id="KW-1185">Reference proteome</keyword>
<comment type="caution">
    <text evidence="4">The sequence shown here is derived from an EMBL/GenBank/DDBJ whole genome shotgun (WGS) entry which is preliminary data.</text>
</comment>
<organism evidence="4 5">
    <name type="scientific">Paenibacillus melissococcoides</name>
    <dbReference type="NCBI Taxonomy" id="2912268"/>
    <lineage>
        <taxon>Bacteria</taxon>
        <taxon>Bacillati</taxon>
        <taxon>Bacillota</taxon>
        <taxon>Bacilli</taxon>
        <taxon>Bacillales</taxon>
        <taxon>Paenibacillaceae</taxon>
        <taxon>Paenibacillus</taxon>
    </lineage>
</organism>
<name>A0ABN8UF08_9BACL</name>
<dbReference type="Pfam" id="PF06252">
    <property type="entry name" value="GemA"/>
    <property type="match status" value="1"/>
</dbReference>
<evidence type="ECO:0000313" key="2">
    <source>
        <dbReference type="EMBL" id="CAH8248064.1"/>
    </source>
</evidence>
<dbReference type="EMBL" id="CALYLO010000019">
    <property type="protein sequence ID" value="CAH8249824.1"/>
    <property type="molecule type" value="Genomic_DNA"/>
</dbReference>
<evidence type="ECO:0000313" key="1">
    <source>
        <dbReference type="EMBL" id="CAH8246342.1"/>
    </source>
</evidence>